<sequence>MAKISASVTKVYDGDKLKMREKRRDYEALTPCYQAVSKLWACKIPAFFIPEENPRKIRTFDNHLHNVR</sequence>
<reference evidence="2" key="2">
    <citation type="submission" date="2015-01" db="EMBL/GenBank/DDBJ databases">
        <title>Evolutionary Origins and Diversification of the Mycorrhizal Mutualists.</title>
        <authorList>
            <consortium name="DOE Joint Genome Institute"/>
            <consortium name="Mycorrhizal Genomics Consortium"/>
            <person name="Kohler A."/>
            <person name="Kuo A."/>
            <person name="Nagy L.G."/>
            <person name="Floudas D."/>
            <person name="Copeland A."/>
            <person name="Barry K.W."/>
            <person name="Cichocki N."/>
            <person name="Veneault-Fourrey C."/>
            <person name="LaButti K."/>
            <person name="Lindquist E.A."/>
            <person name="Lipzen A."/>
            <person name="Lundell T."/>
            <person name="Morin E."/>
            <person name="Murat C."/>
            <person name="Riley R."/>
            <person name="Ohm R."/>
            <person name="Sun H."/>
            <person name="Tunlid A."/>
            <person name="Henrissat B."/>
            <person name="Grigoriev I.V."/>
            <person name="Hibbett D.S."/>
            <person name="Martin F."/>
        </authorList>
    </citation>
    <scope>NUCLEOTIDE SEQUENCE [LARGE SCALE GENOMIC DNA]</scope>
    <source>
        <strain evidence="2">h7</strain>
    </source>
</reference>
<accession>A0A0C3CLY6</accession>
<organism evidence="1 2">
    <name type="scientific">Hebeloma cylindrosporum</name>
    <dbReference type="NCBI Taxonomy" id="76867"/>
    <lineage>
        <taxon>Eukaryota</taxon>
        <taxon>Fungi</taxon>
        <taxon>Dikarya</taxon>
        <taxon>Basidiomycota</taxon>
        <taxon>Agaricomycotina</taxon>
        <taxon>Agaricomycetes</taxon>
        <taxon>Agaricomycetidae</taxon>
        <taxon>Agaricales</taxon>
        <taxon>Agaricineae</taxon>
        <taxon>Hymenogastraceae</taxon>
        <taxon>Hebeloma</taxon>
    </lineage>
</organism>
<dbReference type="HOGENOM" id="CLU_2794200_0_0_1"/>
<protein>
    <submittedName>
        <fullName evidence="1">Uncharacterized protein</fullName>
    </submittedName>
</protein>
<name>A0A0C3CLY6_HEBCY</name>
<dbReference type="AlphaFoldDB" id="A0A0C3CLY6"/>
<dbReference type="Proteomes" id="UP000053424">
    <property type="component" value="Unassembled WGS sequence"/>
</dbReference>
<reference evidence="1 2" key="1">
    <citation type="submission" date="2014-04" db="EMBL/GenBank/DDBJ databases">
        <authorList>
            <consortium name="DOE Joint Genome Institute"/>
            <person name="Kuo A."/>
            <person name="Gay G."/>
            <person name="Dore J."/>
            <person name="Kohler A."/>
            <person name="Nagy L.G."/>
            <person name="Floudas D."/>
            <person name="Copeland A."/>
            <person name="Barry K.W."/>
            <person name="Cichocki N."/>
            <person name="Veneault-Fourrey C."/>
            <person name="LaButti K."/>
            <person name="Lindquist E.A."/>
            <person name="Lipzen A."/>
            <person name="Lundell T."/>
            <person name="Morin E."/>
            <person name="Murat C."/>
            <person name="Sun H."/>
            <person name="Tunlid A."/>
            <person name="Henrissat B."/>
            <person name="Grigoriev I.V."/>
            <person name="Hibbett D.S."/>
            <person name="Martin F."/>
            <person name="Nordberg H.P."/>
            <person name="Cantor M.N."/>
            <person name="Hua S.X."/>
        </authorList>
    </citation>
    <scope>NUCLEOTIDE SEQUENCE [LARGE SCALE GENOMIC DNA]</scope>
    <source>
        <strain evidence="2">h7</strain>
    </source>
</reference>
<evidence type="ECO:0000313" key="1">
    <source>
        <dbReference type="EMBL" id="KIM49705.1"/>
    </source>
</evidence>
<evidence type="ECO:0000313" key="2">
    <source>
        <dbReference type="Proteomes" id="UP000053424"/>
    </source>
</evidence>
<dbReference type="EMBL" id="KN831768">
    <property type="protein sequence ID" value="KIM49705.1"/>
    <property type="molecule type" value="Genomic_DNA"/>
</dbReference>
<gene>
    <name evidence="1" type="ORF">M413DRAFT_114538</name>
</gene>
<keyword evidence="2" id="KW-1185">Reference proteome</keyword>
<proteinExistence type="predicted"/>